<proteinExistence type="predicted"/>
<name>A0ACB8BLZ6_9AGAM</name>
<sequence length="157" mass="16988">MPSVRPVSMLCTCCSNAPRVFGERLMFLAYTGLGLGRLAFPYAALHVHVPHSHSFDPLSRSFRCLKCYITEMYTSRRRNPVSMTLTLPSPIFTHRTIPVPTPSGPVPMASPSTSAPPVLLCPSSPSCARTPPFNDPFNARVIECHSILDASGGGEDG</sequence>
<accession>A0ACB8BLZ6</accession>
<keyword evidence="2" id="KW-1185">Reference proteome</keyword>
<gene>
    <name evidence="1" type="ORF">BV22DRAFT_361184</name>
</gene>
<protein>
    <submittedName>
        <fullName evidence="1">Uncharacterized protein</fullName>
    </submittedName>
</protein>
<reference evidence="1" key="1">
    <citation type="journal article" date="2021" name="New Phytol.">
        <title>Evolutionary innovations through gain and loss of genes in the ectomycorrhizal Boletales.</title>
        <authorList>
            <person name="Wu G."/>
            <person name="Miyauchi S."/>
            <person name="Morin E."/>
            <person name="Kuo A."/>
            <person name="Drula E."/>
            <person name="Varga T."/>
            <person name="Kohler A."/>
            <person name="Feng B."/>
            <person name="Cao Y."/>
            <person name="Lipzen A."/>
            <person name="Daum C."/>
            <person name="Hundley H."/>
            <person name="Pangilinan J."/>
            <person name="Johnson J."/>
            <person name="Barry K."/>
            <person name="LaButti K."/>
            <person name="Ng V."/>
            <person name="Ahrendt S."/>
            <person name="Min B."/>
            <person name="Choi I.G."/>
            <person name="Park H."/>
            <person name="Plett J.M."/>
            <person name="Magnuson J."/>
            <person name="Spatafora J.W."/>
            <person name="Nagy L.G."/>
            <person name="Henrissat B."/>
            <person name="Grigoriev I.V."/>
            <person name="Yang Z.L."/>
            <person name="Xu J."/>
            <person name="Martin F.M."/>
        </authorList>
    </citation>
    <scope>NUCLEOTIDE SEQUENCE</scope>
    <source>
        <strain evidence="1">KUC20120723A-06</strain>
    </source>
</reference>
<evidence type="ECO:0000313" key="1">
    <source>
        <dbReference type="EMBL" id="KAH7926344.1"/>
    </source>
</evidence>
<dbReference type="EMBL" id="MU266384">
    <property type="protein sequence ID" value="KAH7926344.1"/>
    <property type="molecule type" value="Genomic_DNA"/>
</dbReference>
<dbReference type="Proteomes" id="UP000790709">
    <property type="component" value="Unassembled WGS sequence"/>
</dbReference>
<organism evidence="1 2">
    <name type="scientific">Leucogyrophana mollusca</name>
    <dbReference type="NCBI Taxonomy" id="85980"/>
    <lineage>
        <taxon>Eukaryota</taxon>
        <taxon>Fungi</taxon>
        <taxon>Dikarya</taxon>
        <taxon>Basidiomycota</taxon>
        <taxon>Agaricomycotina</taxon>
        <taxon>Agaricomycetes</taxon>
        <taxon>Agaricomycetidae</taxon>
        <taxon>Boletales</taxon>
        <taxon>Boletales incertae sedis</taxon>
        <taxon>Leucogyrophana</taxon>
    </lineage>
</organism>
<comment type="caution">
    <text evidence="1">The sequence shown here is derived from an EMBL/GenBank/DDBJ whole genome shotgun (WGS) entry which is preliminary data.</text>
</comment>
<evidence type="ECO:0000313" key="2">
    <source>
        <dbReference type="Proteomes" id="UP000790709"/>
    </source>
</evidence>